<organism evidence="1 2">
    <name type="scientific">Pseudorhizobium halotolerans</name>
    <dbReference type="NCBI Taxonomy" id="1233081"/>
    <lineage>
        <taxon>Bacteria</taxon>
        <taxon>Pseudomonadati</taxon>
        <taxon>Pseudomonadota</taxon>
        <taxon>Alphaproteobacteria</taxon>
        <taxon>Hyphomicrobiales</taxon>
        <taxon>Rhizobiaceae</taxon>
        <taxon>Rhizobium/Agrobacterium group</taxon>
        <taxon>Pseudorhizobium</taxon>
    </lineage>
</organism>
<keyword evidence="2" id="KW-1185">Reference proteome</keyword>
<gene>
    <name evidence="1" type="ORF">RHAB21_00825</name>
</gene>
<sequence>MRIVRTPFGKAYIELLSCSGTVRPERTVAALARAETISQLNPTQQTPYGCRLCPILLSLGATPQHTVAKLLIRPRLTDYHGIHAAQVDLDFAIPFLDEDIPLYLDPFMLWRSPSQQDQALHTGLINAFNYLGVLAAQGNEAQAIETLVIASECDEVGLGTSLTRKGKRIGADKAREVIDLFKAVPRYQESGFRHFEEIQFFIEGISKDRISDIACNFLKSFLIDFTIEQCTKLGIPTQECVVEHVYDSRSGRFKREAGVPLPVNPEKDSPIIFVPKRWLRFAPWISYDEYFEKHCPQDEISHKVEELTRVRVLSYNRQNYGVIDQYIQLKERTAADCANDPLFSQIPVTSAKRVLAEIKKLPTGKTNGADVKYEQLVGRLLPSLFYPNLDFAQEQARTDDGVSIRDLIFYNTRSTPLLQELMDDYGSRQVTFEMKNVAAIERTHIDQINRYLTDELGKFGVFVTRKPLKRAEFARTVNLWGGQRKAVITLTDADLEQMVEVFDSKQRSPLDILNKKYVEFRRACP</sequence>
<dbReference type="EMBL" id="CABFWE030000016">
    <property type="protein sequence ID" value="CAD7055938.1"/>
    <property type="molecule type" value="Genomic_DNA"/>
</dbReference>
<name>A0ABM8PZ68_9HYPH</name>
<evidence type="ECO:0000313" key="1">
    <source>
        <dbReference type="EMBL" id="CAD7055938.1"/>
    </source>
</evidence>
<proteinExistence type="predicted"/>
<dbReference type="Proteomes" id="UP000601041">
    <property type="component" value="Unassembled WGS sequence"/>
</dbReference>
<reference evidence="1 2" key="1">
    <citation type="submission" date="2020-11" db="EMBL/GenBank/DDBJ databases">
        <authorList>
            <person name="Lassalle F."/>
        </authorList>
    </citation>
    <scope>NUCLEOTIDE SEQUENCE [LARGE SCALE GENOMIC DNA]</scope>
    <source>
        <strain evidence="1 2">AB21</strain>
    </source>
</reference>
<comment type="caution">
    <text evidence="1">The sequence shown here is derived from an EMBL/GenBank/DDBJ whole genome shotgun (WGS) entry which is preliminary data.</text>
</comment>
<evidence type="ECO:0000313" key="2">
    <source>
        <dbReference type="Proteomes" id="UP000601041"/>
    </source>
</evidence>
<accession>A0ABM8PZ68</accession>
<protein>
    <submittedName>
        <fullName evidence="1">Uncharacterized protein</fullName>
    </submittedName>
</protein>